<evidence type="ECO:0000313" key="14">
    <source>
        <dbReference type="EMBL" id="OMH81937.1"/>
    </source>
</evidence>
<evidence type="ECO:0000256" key="2">
    <source>
        <dbReference type="ARBA" id="ARBA00022679"/>
    </source>
</evidence>
<evidence type="ECO:0000313" key="15">
    <source>
        <dbReference type="Proteomes" id="UP000188320"/>
    </source>
</evidence>
<comment type="catalytic activity">
    <reaction evidence="10 11">
        <text>L-cysteinyl-[protein] + hexadecanoyl-CoA = S-hexadecanoyl-L-cysteinyl-[protein] + CoA</text>
        <dbReference type="Rhea" id="RHEA:36683"/>
        <dbReference type="Rhea" id="RHEA-COMP:10131"/>
        <dbReference type="Rhea" id="RHEA-COMP:11032"/>
        <dbReference type="ChEBI" id="CHEBI:29950"/>
        <dbReference type="ChEBI" id="CHEBI:57287"/>
        <dbReference type="ChEBI" id="CHEBI:57379"/>
        <dbReference type="ChEBI" id="CHEBI:74151"/>
        <dbReference type="EC" id="2.3.1.225"/>
    </reaction>
</comment>
<keyword evidence="2 11" id="KW-0808">Transferase</keyword>
<dbReference type="GO" id="GO:0006612">
    <property type="term" value="P:protein targeting to membrane"/>
    <property type="evidence" value="ECO:0007669"/>
    <property type="project" value="TreeGrafter"/>
</dbReference>
<dbReference type="PROSITE" id="PS50216">
    <property type="entry name" value="DHHC"/>
    <property type="match status" value="1"/>
</dbReference>
<feature type="transmembrane region" description="Helical" evidence="11">
    <location>
        <begin position="215"/>
        <end position="235"/>
    </location>
</feature>
<dbReference type="OrthoDB" id="9909019at2759"/>
<dbReference type="PANTHER" id="PTHR22883">
    <property type="entry name" value="ZINC FINGER DHHC DOMAIN CONTAINING PROTEIN"/>
    <property type="match status" value="1"/>
</dbReference>
<evidence type="ECO:0000256" key="11">
    <source>
        <dbReference type="RuleBase" id="RU079119"/>
    </source>
</evidence>
<keyword evidence="6" id="KW-0564">Palmitate</keyword>
<evidence type="ECO:0000256" key="7">
    <source>
        <dbReference type="ARBA" id="ARBA00023288"/>
    </source>
</evidence>
<dbReference type="EMBL" id="LSSK01000778">
    <property type="protein sequence ID" value="OMH81937.1"/>
    <property type="molecule type" value="Genomic_DNA"/>
</dbReference>
<dbReference type="InterPro" id="IPR039859">
    <property type="entry name" value="PFA4/ZDH16/20/ERF2-like"/>
</dbReference>
<dbReference type="InterPro" id="IPR001594">
    <property type="entry name" value="Palmitoyltrfase_DHHC"/>
</dbReference>
<protein>
    <recommendedName>
        <fullName evidence="11">Palmitoyltransferase</fullName>
        <ecNumber evidence="11">2.3.1.225</ecNumber>
    </recommendedName>
</protein>
<accession>A0A1R1PLX0</accession>
<comment type="domain">
    <text evidence="11">The DHHC domain is required for palmitoyltransferase activity.</text>
</comment>
<keyword evidence="7" id="KW-0449">Lipoprotein</keyword>
<feature type="region of interest" description="Disordered" evidence="12">
    <location>
        <begin position="444"/>
        <end position="464"/>
    </location>
</feature>
<keyword evidence="4 11" id="KW-1133">Transmembrane helix</keyword>
<evidence type="ECO:0000256" key="10">
    <source>
        <dbReference type="ARBA" id="ARBA00048048"/>
    </source>
</evidence>
<evidence type="ECO:0000256" key="6">
    <source>
        <dbReference type="ARBA" id="ARBA00023139"/>
    </source>
</evidence>
<keyword evidence="5 11" id="KW-0472">Membrane</keyword>
<dbReference type="GO" id="GO:0005783">
    <property type="term" value="C:endoplasmic reticulum"/>
    <property type="evidence" value="ECO:0007669"/>
    <property type="project" value="TreeGrafter"/>
</dbReference>
<organism evidence="14 15">
    <name type="scientific">Zancudomyces culisetae</name>
    <name type="common">Gut fungus</name>
    <name type="synonym">Smittium culisetae</name>
    <dbReference type="NCBI Taxonomy" id="1213189"/>
    <lineage>
        <taxon>Eukaryota</taxon>
        <taxon>Fungi</taxon>
        <taxon>Fungi incertae sedis</taxon>
        <taxon>Zoopagomycota</taxon>
        <taxon>Kickxellomycotina</taxon>
        <taxon>Harpellomycetes</taxon>
        <taxon>Harpellales</taxon>
        <taxon>Legeriomycetaceae</taxon>
        <taxon>Zancudomyces</taxon>
    </lineage>
</organism>
<feature type="transmembrane region" description="Helical" evidence="11">
    <location>
        <begin position="12"/>
        <end position="33"/>
    </location>
</feature>
<evidence type="ECO:0000256" key="12">
    <source>
        <dbReference type="SAM" id="MobiDB-lite"/>
    </source>
</evidence>
<evidence type="ECO:0000256" key="3">
    <source>
        <dbReference type="ARBA" id="ARBA00022692"/>
    </source>
</evidence>
<feature type="transmembrane region" description="Helical" evidence="11">
    <location>
        <begin position="60"/>
        <end position="78"/>
    </location>
</feature>
<evidence type="ECO:0000256" key="4">
    <source>
        <dbReference type="ARBA" id="ARBA00022989"/>
    </source>
</evidence>
<feature type="domain" description="Palmitoyltransferase DHHC" evidence="13">
    <location>
        <begin position="154"/>
        <end position="299"/>
    </location>
</feature>
<evidence type="ECO:0000256" key="9">
    <source>
        <dbReference type="ARBA" id="ARBA00038298"/>
    </source>
</evidence>
<dbReference type="Pfam" id="PF01529">
    <property type="entry name" value="DHHC"/>
    <property type="match status" value="1"/>
</dbReference>
<dbReference type="GO" id="GO:0005794">
    <property type="term" value="C:Golgi apparatus"/>
    <property type="evidence" value="ECO:0007669"/>
    <property type="project" value="TreeGrafter"/>
</dbReference>
<comment type="similarity">
    <text evidence="9">Belongs to the DHHC palmitoyltransferase family. PFA5 subfamily.</text>
</comment>
<evidence type="ECO:0000256" key="8">
    <source>
        <dbReference type="ARBA" id="ARBA00023315"/>
    </source>
</evidence>
<feature type="region of interest" description="Disordered" evidence="12">
    <location>
        <begin position="127"/>
        <end position="147"/>
    </location>
</feature>
<feature type="transmembrane region" description="Helical" evidence="11">
    <location>
        <begin position="187"/>
        <end position="203"/>
    </location>
</feature>
<dbReference type="Proteomes" id="UP000188320">
    <property type="component" value="Unassembled WGS sequence"/>
</dbReference>
<dbReference type="EC" id="2.3.1.225" evidence="11"/>
<dbReference type="GO" id="GO:0019706">
    <property type="term" value="F:protein-cysteine S-palmitoyltransferase activity"/>
    <property type="evidence" value="ECO:0007669"/>
    <property type="project" value="UniProtKB-EC"/>
</dbReference>
<comment type="caution">
    <text evidence="14">The sequence shown here is derived from an EMBL/GenBank/DDBJ whole genome shotgun (WGS) entry which is preliminary data.</text>
</comment>
<reference evidence="15" key="1">
    <citation type="submission" date="2017-01" db="EMBL/GenBank/DDBJ databases">
        <authorList>
            <person name="Wang Y."/>
            <person name="White M."/>
            <person name="Kvist S."/>
            <person name="Moncalvo J.-M."/>
        </authorList>
    </citation>
    <scope>NUCLEOTIDE SEQUENCE [LARGE SCALE GENOMIC DNA]</scope>
    <source>
        <strain evidence="15">COL-18-3</strain>
    </source>
</reference>
<keyword evidence="3 11" id="KW-0812">Transmembrane</keyword>
<proteinExistence type="inferred from homology"/>
<feature type="transmembrane region" description="Helical" evidence="11">
    <location>
        <begin position="262"/>
        <end position="288"/>
    </location>
</feature>
<sequence>MAGYIVITSGQLYVIGVTAYILYIAITSQYYVFWDYLEPKSRFQFQGQSDNANATDSRTFVLSAFNIIIGLILLYYYLACTVDPGQIPDVNSYQYKKTENDQTSEQCNVTTKTVVATAIQTNTTNDTDLKHRHSENAKMAPPAQESNYMRNTNGNNRYCRTCDVHKPPRAHHCKVCGKCVLKMDHHLLIHAFNATVVLLGPWTNNCVGYYNQAHFYKFLIFVDLGCVFALTLHFLRIFEIYKMVRYPYDYIHVNFTTTKEMFFIVTNVLMILLTIMFAGMLSVFHTFLISRNTTTIENSEISRMEKLVEAGSNAVWPPPIYYVEYSKKVSYSSSSLPSSIHSTSLINANSNGNRYIDNGERIVSSNEKFVTVSFIDDDGERVLRTFTRKRWLETRNKFLSLDAVHSENGNVTQQLGECTSDIDSELSTVNTNSLTNRHGADGEFFERNVNDSDGDSDSSIDAGF</sequence>
<dbReference type="PANTHER" id="PTHR22883:SF23">
    <property type="entry name" value="PALMITOYLTRANSFERASE ZDHHC6"/>
    <property type="match status" value="1"/>
</dbReference>
<gene>
    <name evidence="14" type="ORF">AX774_g4594</name>
</gene>
<keyword evidence="8 11" id="KW-0012">Acyltransferase</keyword>
<keyword evidence="15" id="KW-1185">Reference proteome</keyword>
<evidence type="ECO:0000259" key="13">
    <source>
        <dbReference type="Pfam" id="PF01529"/>
    </source>
</evidence>
<evidence type="ECO:0000256" key="5">
    <source>
        <dbReference type="ARBA" id="ARBA00023136"/>
    </source>
</evidence>
<name>A0A1R1PLX0_ZANCU</name>
<dbReference type="AlphaFoldDB" id="A0A1R1PLX0"/>
<dbReference type="GO" id="GO:0016020">
    <property type="term" value="C:membrane"/>
    <property type="evidence" value="ECO:0007669"/>
    <property type="project" value="UniProtKB-SubCell"/>
</dbReference>
<comment type="subcellular location">
    <subcellularLocation>
        <location evidence="1">Membrane</location>
        <topology evidence="1">Multi-pass membrane protein</topology>
    </subcellularLocation>
</comment>
<evidence type="ECO:0000256" key="1">
    <source>
        <dbReference type="ARBA" id="ARBA00004141"/>
    </source>
</evidence>